<reference evidence="18" key="2">
    <citation type="submission" date="2025-04" db="UniProtKB">
        <authorList>
            <consortium name="RefSeq"/>
        </authorList>
    </citation>
    <scope>IDENTIFICATION</scope>
    <source>
        <strain evidence="18 19">Aabys</strain>
        <tissue evidence="19">Whole body</tissue>
    </source>
</reference>
<dbReference type="VEuPathDB" id="VectorBase:MDOMA2_011368"/>
<feature type="transmembrane region" description="Helical" evidence="13">
    <location>
        <begin position="224"/>
        <end position="246"/>
    </location>
</feature>
<feature type="transmembrane region" description="Helical" evidence="13">
    <location>
        <begin position="373"/>
        <end position="391"/>
    </location>
</feature>
<keyword evidence="5 14" id="KW-0732">Signal</keyword>
<evidence type="ECO:0000313" key="16">
    <source>
        <dbReference type="EnsemblMetazoa" id="MDOA001424-PB"/>
    </source>
</evidence>
<sequence>MINAHIIRIVLLVGCFKTYQAVVSVSYCNFEDTVDLTHSQKFTNGSYLYGDDLIIPAEQVSIYDYEIIYDGDRISREPHPRGCVCRPGERSCIKFCCHPQRQALSNSSRQCEELYEVPKFNHNMKVISLNGTRRIVDITKEFTMVLGIPCDNAYPLNPLMNLHEKWNLLENGSLVLYYNLRILSKSEYCFMPELRSDNAIIGGSPWVLSPMICPVAKPVSISRLFNNVADCISIVFLVLTILVILVKPEKINLQENSLMCFLVALTIGNIIVASTYISDTQLTGIWCSIVGLAGYFFSVVSFFWLNVIFFDLLKSIVNRENHFVTYLAYGWGVPAALTAVLLIIQNSNMPEKYKPGFGEESCWFNSNNFSALFYLYGLNIFLLCLNIFYYITTWHKMKSVLQHQPTRKDDLVKSADQYGRLLILMIVLACFETISNIESVLHPNSETIWYFVADFVDALEGPVIFWIFAVRPIIDIRRNRFLENGNRYDPLDEGITLSDAPGFKAENGHQIYDRF</sequence>
<dbReference type="InterPro" id="IPR023311">
    <property type="entry name" value="Methusela_ecto_dom_2"/>
</dbReference>
<evidence type="ECO:0000313" key="17">
    <source>
        <dbReference type="Proteomes" id="UP001652621"/>
    </source>
</evidence>
<feature type="chain" id="PRO_5044559868" evidence="14">
    <location>
        <begin position="22"/>
        <end position="515"/>
    </location>
</feature>
<dbReference type="SMR" id="A0A1I8M5F6"/>
<keyword evidence="4 13" id="KW-0812">Transmembrane</keyword>
<protein>
    <submittedName>
        <fullName evidence="18 19">G-protein coupled receptor Mth2</fullName>
    </submittedName>
</protein>
<evidence type="ECO:0000256" key="9">
    <source>
        <dbReference type="ARBA" id="ARBA00023157"/>
    </source>
</evidence>
<dbReference type="GO" id="GO:0007166">
    <property type="term" value="P:cell surface receptor signaling pathway"/>
    <property type="evidence" value="ECO:0007669"/>
    <property type="project" value="InterPro"/>
</dbReference>
<keyword evidence="3" id="KW-1003">Cell membrane</keyword>
<reference evidence="16" key="1">
    <citation type="submission" date="2020-05" db="UniProtKB">
        <authorList>
            <consortium name="EnsemblMetazoa"/>
        </authorList>
    </citation>
    <scope>IDENTIFICATION</scope>
    <source>
        <strain evidence="16">Aabys</strain>
    </source>
</reference>
<evidence type="ECO:0000256" key="7">
    <source>
        <dbReference type="ARBA" id="ARBA00023040"/>
    </source>
</evidence>
<evidence type="ECO:0000256" key="6">
    <source>
        <dbReference type="ARBA" id="ARBA00022989"/>
    </source>
</evidence>
<dbReference type="GO" id="GO:0005886">
    <property type="term" value="C:plasma membrane"/>
    <property type="evidence" value="ECO:0007669"/>
    <property type="project" value="UniProtKB-SubCell"/>
</dbReference>
<keyword evidence="11" id="KW-0325">Glycoprotein</keyword>
<keyword evidence="17" id="KW-1185">Reference proteome</keyword>
<dbReference type="Gene3D" id="1.20.1070.10">
    <property type="entry name" value="Rhodopsin 7-helix transmembrane proteins"/>
    <property type="match status" value="1"/>
</dbReference>
<dbReference type="GO" id="GO:0008528">
    <property type="term" value="F:G protein-coupled peptide receptor activity"/>
    <property type="evidence" value="ECO:0007669"/>
    <property type="project" value="TreeGrafter"/>
</dbReference>
<feature type="signal peptide" evidence="14">
    <location>
        <begin position="1"/>
        <end position="21"/>
    </location>
</feature>
<dbReference type="GeneID" id="101899380"/>
<keyword evidence="10 18" id="KW-0675">Receptor</keyword>
<dbReference type="InterPro" id="IPR000832">
    <property type="entry name" value="GPCR_2_secretin-like"/>
</dbReference>
<organism evidence="16">
    <name type="scientific">Musca domestica</name>
    <name type="common">House fly</name>
    <dbReference type="NCBI Taxonomy" id="7370"/>
    <lineage>
        <taxon>Eukaryota</taxon>
        <taxon>Metazoa</taxon>
        <taxon>Ecdysozoa</taxon>
        <taxon>Arthropoda</taxon>
        <taxon>Hexapoda</taxon>
        <taxon>Insecta</taxon>
        <taxon>Pterygota</taxon>
        <taxon>Neoptera</taxon>
        <taxon>Endopterygota</taxon>
        <taxon>Diptera</taxon>
        <taxon>Brachycera</taxon>
        <taxon>Muscomorpha</taxon>
        <taxon>Muscoidea</taxon>
        <taxon>Muscidae</taxon>
        <taxon>Musca</taxon>
    </lineage>
</organism>
<keyword evidence="12" id="KW-0807">Transducer</keyword>
<feature type="transmembrane region" description="Helical" evidence="13">
    <location>
        <begin position="448"/>
        <end position="470"/>
    </location>
</feature>
<evidence type="ECO:0000256" key="4">
    <source>
        <dbReference type="ARBA" id="ARBA00022692"/>
    </source>
</evidence>
<dbReference type="eggNOG" id="KOG4193">
    <property type="taxonomic scope" value="Eukaryota"/>
</dbReference>
<comment type="similarity">
    <text evidence="2">Belongs to the G-protein coupled receptor 2 family. Mth subfamily.</text>
</comment>
<dbReference type="PANTHER" id="PTHR47154">
    <property type="entry name" value="G-PROTEIN COUPLED RECEPTOR MTH-RELATED"/>
    <property type="match status" value="1"/>
</dbReference>
<keyword evidence="8 13" id="KW-0472">Membrane</keyword>
<evidence type="ECO:0000259" key="15">
    <source>
        <dbReference type="PROSITE" id="PS50261"/>
    </source>
</evidence>
<keyword evidence="7" id="KW-0297">G-protein coupled receptor</keyword>
<dbReference type="InterPro" id="IPR044860">
    <property type="entry name" value="Methusela_ecto_dom_1"/>
</dbReference>
<name>A0A1I8M5F6_MUSDO</name>
<dbReference type="InterPro" id="IPR036272">
    <property type="entry name" value="Methuselah_N_sf"/>
</dbReference>
<proteinExistence type="inferred from homology"/>
<dbReference type="InterPro" id="IPR017981">
    <property type="entry name" value="GPCR_2-like_7TM"/>
</dbReference>
<dbReference type="EnsemblMetazoa" id="MDOA001424-RB">
    <property type="protein sequence ID" value="MDOA001424-PB"/>
    <property type="gene ID" value="MDOA001424"/>
</dbReference>
<evidence type="ECO:0000256" key="3">
    <source>
        <dbReference type="ARBA" id="ARBA00022475"/>
    </source>
</evidence>
<accession>A0A1I8M5F6</accession>
<dbReference type="Proteomes" id="UP001652621">
    <property type="component" value="Unplaced"/>
</dbReference>
<evidence type="ECO:0000313" key="18">
    <source>
        <dbReference type="RefSeq" id="XP_011295021.1"/>
    </source>
</evidence>
<dbReference type="Pfam" id="PF06652">
    <property type="entry name" value="Methuselah_N"/>
    <property type="match status" value="1"/>
</dbReference>
<dbReference type="Gene3D" id="2.170.180.11">
    <property type="entry name" value="Methuselah ectodomain, domain 2"/>
    <property type="match status" value="1"/>
</dbReference>
<evidence type="ECO:0000256" key="13">
    <source>
        <dbReference type="SAM" id="Phobius"/>
    </source>
</evidence>
<dbReference type="PROSITE" id="PS50261">
    <property type="entry name" value="G_PROTEIN_RECEP_F2_4"/>
    <property type="match status" value="1"/>
</dbReference>
<feature type="transmembrane region" description="Helical" evidence="13">
    <location>
        <begin position="326"/>
        <end position="344"/>
    </location>
</feature>
<dbReference type="AlphaFoldDB" id="A0A1I8M5F6"/>
<gene>
    <name evidence="16" type="primary">101899380</name>
    <name evidence="18 19" type="synonym">LOC101899380</name>
</gene>
<dbReference type="RefSeq" id="XP_011295021.1">
    <property type="nucleotide sequence ID" value="XM_011296719.2"/>
</dbReference>
<evidence type="ECO:0000256" key="10">
    <source>
        <dbReference type="ARBA" id="ARBA00023170"/>
    </source>
</evidence>
<keyword evidence="9" id="KW-1015">Disulfide bond</keyword>
<feature type="transmembrane region" description="Helical" evidence="13">
    <location>
        <begin position="258"/>
        <end position="277"/>
    </location>
</feature>
<comment type="subcellular location">
    <subcellularLocation>
        <location evidence="1">Cell membrane</location>
        <topology evidence="1">Multi-pass membrane protein</topology>
    </subcellularLocation>
</comment>
<dbReference type="Gene3D" id="2.30.160.11">
    <property type="match status" value="1"/>
</dbReference>
<dbReference type="Pfam" id="PF00002">
    <property type="entry name" value="7tm_2"/>
    <property type="match status" value="1"/>
</dbReference>
<dbReference type="STRING" id="7370.A0A1I8M5F6"/>
<feature type="domain" description="G-protein coupled receptors family 2 profile 2" evidence="15">
    <location>
        <begin position="222"/>
        <end position="472"/>
    </location>
</feature>
<dbReference type="InterPro" id="IPR051384">
    <property type="entry name" value="Mth_GPCR"/>
</dbReference>
<evidence type="ECO:0000256" key="2">
    <source>
        <dbReference type="ARBA" id="ARBA00008979"/>
    </source>
</evidence>
<evidence type="ECO:0000313" key="19">
    <source>
        <dbReference type="RefSeq" id="XP_058982397.1"/>
    </source>
</evidence>
<dbReference type="RefSeq" id="XP_058982397.1">
    <property type="nucleotide sequence ID" value="XM_059126414.1"/>
</dbReference>
<dbReference type="KEGG" id="mde:101899380"/>
<feature type="transmembrane region" description="Helical" evidence="13">
    <location>
        <begin position="283"/>
        <end position="305"/>
    </location>
</feature>
<dbReference type="InterPro" id="IPR010596">
    <property type="entry name" value="Methuselah_N_dom"/>
</dbReference>
<keyword evidence="6 13" id="KW-1133">Transmembrane helix</keyword>
<dbReference type="SUPFAM" id="SSF81321">
    <property type="entry name" value="Family A G protein-coupled receptor-like"/>
    <property type="match status" value="1"/>
</dbReference>
<dbReference type="VEuPathDB" id="VectorBase:MDOA001424"/>
<dbReference type="OrthoDB" id="6134459at2759"/>
<evidence type="ECO:0000256" key="11">
    <source>
        <dbReference type="ARBA" id="ARBA00023180"/>
    </source>
</evidence>
<evidence type="ECO:0000256" key="1">
    <source>
        <dbReference type="ARBA" id="ARBA00004651"/>
    </source>
</evidence>
<evidence type="ECO:0000256" key="14">
    <source>
        <dbReference type="SAM" id="SignalP"/>
    </source>
</evidence>
<evidence type="ECO:0000256" key="8">
    <source>
        <dbReference type="ARBA" id="ARBA00023136"/>
    </source>
</evidence>
<dbReference type="CDD" id="cd15039">
    <property type="entry name" value="7tmB3_Methuselah-like"/>
    <property type="match status" value="1"/>
</dbReference>
<evidence type="ECO:0000256" key="12">
    <source>
        <dbReference type="ARBA" id="ARBA00023224"/>
    </source>
</evidence>
<dbReference type="SUPFAM" id="SSF63877">
    <property type="entry name" value="Methuselah ectodomain"/>
    <property type="match status" value="1"/>
</dbReference>
<evidence type="ECO:0000256" key="5">
    <source>
        <dbReference type="ARBA" id="ARBA00022729"/>
    </source>
</evidence>
<dbReference type="PANTHER" id="PTHR47154:SF2">
    <property type="entry name" value="G-PROTEIN COUPLED RECEPTOR MTH-RELATED"/>
    <property type="match status" value="1"/>
</dbReference>